<name>A0A222VS98_9PSEU</name>
<reference evidence="2 3" key="1">
    <citation type="submission" date="2016-10" db="EMBL/GenBank/DDBJ databases">
        <authorList>
            <person name="de Groot N.N."/>
        </authorList>
    </citation>
    <scope>NUCLEOTIDE SEQUENCE [LARGE SCALE GENOMIC DNA]</scope>
    <source>
        <strain evidence="2 3">CGMCC 4.5506</strain>
    </source>
</reference>
<evidence type="ECO:0000313" key="3">
    <source>
        <dbReference type="Proteomes" id="UP000199494"/>
    </source>
</evidence>
<dbReference type="EMBL" id="FMZE01000009">
    <property type="protein sequence ID" value="SDD51671.1"/>
    <property type="molecule type" value="Genomic_DNA"/>
</dbReference>
<dbReference type="KEGG" id="pmad:BAY61_19280"/>
<dbReference type="STRING" id="530584.SAMN05421630_109193"/>
<organism evidence="2 3">
    <name type="scientific">Prauserella marina</name>
    <dbReference type="NCBI Taxonomy" id="530584"/>
    <lineage>
        <taxon>Bacteria</taxon>
        <taxon>Bacillati</taxon>
        <taxon>Actinomycetota</taxon>
        <taxon>Actinomycetes</taxon>
        <taxon>Pseudonocardiales</taxon>
        <taxon>Pseudonocardiaceae</taxon>
        <taxon>Prauserella</taxon>
    </lineage>
</organism>
<evidence type="ECO:0000313" key="2">
    <source>
        <dbReference type="EMBL" id="SDD51671.1"/>
    </source>
</evidence>
<evidence type="ECO:0000256" key="1">
    <source>
        <dbReference type="SAM" id="MobiDB-lite"/>
    </source>
</evidence>
<feature type="compositionally biased region" description="Basic and acidic residues" evidence="1">
    <location>
        <begin position="44"/>
        <end position="57"/>
    </location>
</feature>
<keyword evidence="3" id="KW-1185">Reference proteome</keyword>
<dbReference type="Proteomes" id="UP000199494">
    <property type="component" value="Unassembled WGS sequence"/>
</dbReference>
<sequence length="64" mass="6760">MNSAPAQWQPTAEERHRAARAIAHHATGAADLAELLDMLGLGAEEGRTPPERQDAPVHCHAGGN</sequence>
<feature type="region of interest" description="Disordered" evidence="1">
    <location>
        <begin position="43"/>
        <end position="64"/>
    </location>
</feature>
<dbReference type="AlphaFoldDB" id="A0A222VS98"/>
<proteinExistence type="predicted"/>
<dbReference type="RefSeq" id="WP_091808277.1">
    <property type="nucleotide sequence ID" value="NZ_CP016353.1"/>
</dbReference>
<accession>A0A222VS98</accession>
<gene>
    <name evidence="2" type="ORF">SAMN05421630_109193</name>
</gene>
<protein>
    <submittedName>
        <fullName evidence="2">Uncharacterized protein</fullName>
    </submittedName>
</protein>